<feature type="transmembrane region" description="Helical" evidence="7">
    <location>
        <begin position="369"/>
        <end position="388"/>
    </location>
</feature>
<dbReference type="EMBL" id="JAVRFI010000002">
    <property type="protein sequence ID" value="MDT0448283.1"/>
    <property type="molecule type" value="Genomic_DNA"/>
</dbReference>
<feature type="transmembrane region" description="Helical" evidence="7">
    <location>
        <begin position="666"/>
        <end position="689"/>
    </location>
</feature>
<feature type="transmembrane region" description="Helical" evidence="7">
    <location>
        <begin position="212"/>
        <end position="232"/>
    </location>
</feature>
<sequence length="725" mass="75934">MTAAPPSRRLGDGGRWCARHPWRVIASWLLVLGTLVTLNAVRGGTYRDDYSLPGSSVQRGADLITAAADGNLRGVGSQLVVQARTGKLTTHRQALDTVGATLSHLPHVLSVTAPLTTPGGLSQDERTGYFTVRLADFPSAYGTSCLTRVEEAVKPLRADGLTVEYGSPLGELARPPGNDRLSELIGLVTAVAVLILGFGSIAAAAIPLVTSMLALLVGLSSLGLLANAFTFATPSPTVATMMGLGAGLDYTLFLTTRHRRVLRGTSDPVEAAGAAMATGGHAVLIAVAAVILALTGLCLSGTGFIATLAVAAGITVLVAAAASLTLAPALFGLLGRNIDRFRLGRPVDEATGTADLWYRWSRALGRHPCRFLAIGVLAVGTLSIPLASVRLGHIDAGSTPGRYTDRRAYELIAKNFGPGANGPLTVVVELRPARTGAEPSPSADSLSAALIRTPGVAAVSTPAPTADRTLLIATVTPEHGPQDRRTADLLHRLDRTVLPKALAGTGARGYITGLTAARLTFADVLLGNLPTIIAFVTGTAFLLLLVTFRGLLVAAKAALLNLFSIGAALGVVVAVFQEGWGGSLVGITEPVPIEPYVPVLVLTIVFGLSMDYEIFLIVRIRETWLRTGDNHESVATGLAATARVITSAAVIMTSVFLAFLLSTDVVIKMIALGLGASVIIDATLMRLLLVPATMHLLGNANWWLPDLLRRRSGLGDRRYNRRRRD</sequence>
<comment type="subcellular location">
    <subcellularLocation>
        <location evidence="1">Cell membrane</location>
        <topology evidence="1">Multi-pass membrane protein</topology>
    </subcellularLocation>
</comment>
<evidence type="ECO:0000256" key="7">
    <source>
        <dbReference type="SAM" id="Phobius"/>
    </source>
</evidence>
<feature type="transmembrane region" description="Helical" evidence="7">
    <location>
        <begin position="282"/>
        <end position="306"/>
    </location>
</feature>
<dbReference type="InterPro" id="IPR004869">
    <property type="entry name" value="MMPL_dom"/>
</dbReference>
<gene>
    <name evidence="9" type="ORF">RM609_04090</name>
</gene>
<feature type="transmembrane region" description="Helical" evidence="7">
    <location>
        <begin position="20"/>
        <end position="41"/>
    </location>
</feature>
<dbReference type="PANTHER" id="PTHR33406:SF11">
    <property type="entry name" value="MEMBRANE PROTEIN SCO6666-RELATED"/>
    <property type="match status" value="1"/>
</dbReference>
<keyword evidence="5 7" id="KW-1133">Transmembrane helix</keyword>
<dbReference type="Pfam" id="PF03176">
    <property type="entry name" value="MMPL"/>
    <property type="match status" value="2"/>
</dbReference>
<comment type="similarity">
    <text evidence="2">Belongs to the resistance-nodulation-cell division (RND) (TC 2.A.6) family. MmpL subfamily.</text>
</comment>
<dbReference type="PANTHER" id="PTHR33406">
    <property type="entry name" value="MEMBRANE PROTEIN MJ1562-RELATED"/>
    <property type="match status" value="1"/>
</dbReference>
<dbReference type="Gene3D" id="1.20.1640.10">
    <property type="entry name" value="Multidrug efflux transporter AcrB transmembrane domain"/>
    <property type="match status" value="2"/>
</dbReference>
<evidence type="ECO:0000313" key="9">
    <source>
        <dbReference type="EMBL" id="MDT0448283.1"/>
    </source>
</evidence>
<keyword evidence="6 7" id="KW-0472">Membrane</keyword>
<protein>
    <submittedName>
        <fullName evidence="9">MMPL family transporter</fullName>
    </submittedName>
</protein>
<keyword evidence="3" id="KW-1003">Cell membrane</keyword>
<feature type="domain" description="Membrane transport protein MMPL" evidence="8">
    <location>
        <begin position="459"/>
        <end position="706"/>
    </location>
</feature>
<feature type="transmembrane region" description="Helical" evidence="7">
    <location>
        <begin position="184"/>
        <end position="206"/>
    </location>
</feature>
<comment type="caution">
    <text evidence="9">The sequence shown here is derived from an EMBL/GenBank/DDBJ whole genome shotgun (WGS) entry which is preliminary data.</text>
</comment>
<dbReference type="SUPFAM" id="SSF82866">
    <property type="entry name" value="Multidrug efflux transporter AcrB transmembrane domain"/>
    <property type="match status" value="2"/>
</dbReference>
<evidence type="ECO:0000256" key="5">
    <source>
        <dbReference type="ARBA" id="ARBA00022989"/>
    </source>
</evidence>
<evidence type="ECO:0000259" key="8">
    <source>
        <dbReference type="Pfam" id="PF03176"/>
    </source>
</evidence>
<proteinExistence type="inferred from homology"/>
<feature type="transmembrane region" description="Helical" evidence="7">
    <location>
        <begin position="524"/>
        <end position="546"/>
    </location>
</feature>
<evidence type="ECO:0000256" key="3">
    <source>
        <dbReference type="ARBA" id="ARBA00022475"/>
    </source>
</evidence>
<evidence type="ECO:0000256" key="2">
    <source>
        <dbReference type="ARBA" id="ARBA00010157"/>
    </source>
</evidence>
<reference evidence="9" key="1">
    <citation type="submission" date="2024-05" db="EMBL/GenBank/DDBJ databases">
        <title>30 novel species of actinomycetes from the DSMZ collection.</title>
        <authorList>
            <person name="Nouioui I."/>
        </authorList>
    </citation>
    <scope>NUCLEOTIDE SEQUENCE</scope>
    <source>
        <strain evidence="9">DSM 40473</strain>
    </source>
</reference>
<evidence type="ECO:0000256" key="6">
    <source>
        <dbReference type="ARBA" id="ARBA00023136"/>
    </source>
</evidence>
<name>A0ABU2SH26_9ACTN</name>
<keyword evidence="4 7" id="KW-0812">Transmembrane</keyword>
<feature type="transmembrane region" description="Helical" evidence="7">
    <location>
        <begin position="312"/>
        <end position="335"/>
    </location>
</feature>
<organism evidence="9 10">
    <name type="scientific">Streptomyces hesseae</name>
    <dbReference type="NCBI Taxonomy" id="3075519"/>
    <lineage>
        <taxon>Bacteria</taxon>
        <taxon>Bacillati</taxon>
        <taxon>Actinomycetota</taxon>
        <taxon>Actinomycetes</taxon>
        <taxon>Kitasatosporales</taxon>
        <taxon>Streptomycetaceae</taxon>
        <taxon>Streptomyces</taxon>
    </lineage>
</organism>
<feature type="domain" description="Membrane transport protein MMPL" evidence="8">
    <location>
        <begin position="62"/>
        <end position="368"/>
    </location>
</feature>
<dbReference type="Proteomes" id="UP001180531">
    <property type="component" value="Unassembled WGS sequence"/>
</dbReference>
<evidence type="ECO:0000256" key="1">
    <source>
        <dbReference type="ARBA" id="ARBA00004651"/>
    </source>
</evidence>
<dbReference type="RefSeq" id="WP_311607984.1">
    <property type="nucleotide sequence ID" value="NZ_JAVRFI010000002.1"/>
</dbReference>
<feature type="transmembrane region" description="Helical" evidence="7">
    <location>
        <begin position="638"/>
        <end position="660"/>
    </location>
</feature>
<feature type="transmembrane region" description="Helical" evidence="7">
    <location>
        <begin position="558"/>
        <end position="576"/>
    </location>
</feature>
<dbReference type="InterPro" id="IPR050545">
    <property type="entry name" value="Mycobact_MmpL"/>
</dbReference>
<evidence type="ECO:0000256" key="4">
    <source>
        <dbReference type="ARBA" id="ARBA00022692"/>
    </source>
</evidence>
<accession>A0ABU2SH26</accession>
<keyword evidence="10" id="KW-1185">Reference proteome</keyword>
<evidence type="ECO:0000313" key="10">
    <source>
        <dbReference type="Proteomes" id="UP001180531"/>
    </source>
</evidence>
<feature type="transmembrane region" description="Helical" evidence="7">
    <location>
        <begin position="596"/>
        <end position="618"/>
    </location>
</feature>